<dbReference type="EMBL" id="BPLR01001693">
    <property type="protein sequence ID" value="GIZ04159.1"/>
    <property type="molecule type" value="Genomic_DNA"/>
</dbReference>
<dbReference type="Proteomes" id="UP001054945">
    <property type="component" value="Unassembled WGS sequence"/>
</dbReference>
<sequence>MTTSRGLDLQIQYFTFEQLWRWLLHGKERKLSRQQEQELIGFRLSYSISRVGKSSMPLKVKMTVLRFGLIWSPLNSYEIQEEHELFERKIDSKPCSFPIHLLRRKYCVRGWRCLPIELGNAVNRSGISNILVHNLDMVN</sequence>
<evidence type="ECO:0000313" key="1">
    <source>
        <dbReference type="EMBL" id="GIZ04159.1"/>
    </source>
</evidence>
<name>A0AAV4YB51_CAEEX</name>
<evidence type="ECO:0008006" key="3">
    <source>
        <dbReference type="Google" id="ProtNLM"/>
    </source>
</evidence>
<keyword evidence="2" id="KW-1185">Reference proteome</keyword>
<gene>
    <name evidence="1" type="ORF">CEXT_182691</name>
</gene>
<proteinExistence type="predicted"/>
<reference evidence="1 2" key="1">
    <citation type="submission" date="2021-06" db="EMBL/GenBank/DDBJ databases">
        <title>Caerostris extrusa draft genome.</title>
        <authorList>
            <person name="Kono N."/>
            <person name="Arakawa K."/>
        </authorList>
    </citation>
    <scope>NUCLEOTIDE SEQUENCE [LARGE SCALE GENOMIC DNA]</scope>
</reference>
<dbReference type="AlphaFoldDB" id="A0AAV4YB51"/>
<protein>
    <recommendedName>
        <fullName evidence="3">Maturase K</fullName>
    </recommendedName>
</protein>
<organism evidence="1 2">
    <name type="scientific">Caerostris extrusa</name>
    <name type="common">Bark spider</name>
    <name type="synonym">Caerostris bankana</name>
    <dbReference type="NCBI Taxonomy" id="172846"/>
    <lineage>
        <taxon>Eukaryota</taxon>
        <taxon>Metazoa</taxon>
        <taxon>Ecdysozoa</taxon>
        <taxon>Arthropoda</taxon>
        <taxon>Chelicerata</taxon>
        <taxon>Arachnida</taxon>
        <taxon>Araneae</taxon>
        <taxon>Araneomorphae</taxon>
        <taxon>Entelegynae</taxon>
        <taxon>Araneoidea</taxon>
        <taxon>Araneidae</taxon>
        <taxon>Caerostris</taxon>
    </lineage>
</organism>
<accession>A0AAV4YB51</accession>
<evidence type="ECO:0000313" key="2">
    <source>
        <dbReference type="Proteomes" id="UP001054945"/>
    </source>
</evidence>
<comment type="caution">
    <text evidence="1">The sequence shown here is derived from an EMBL/GenBank/DDBJ whole genome shotgun (WGS) entry which is preliminary data.</text>
</comment>